<dbReference type="SUPFAM" id="SSF102645">
    <property type="entry name" value="CoaB-like"/>
    <property type="match status" value="1"/>
</dbReference>
<dbReference type="PANTHER" id="PTHR14359:SF6">
    <property type="entry name" value="PHOSPHOPANTOTHENOYLCYSTEINE DECARBOXYLASE"/>
    <property type="match status" value="1"/>
</dbReference>
<evidence type="ECO:0000313" key="8">
    <source>
        <dbReference type="Proteomes" id="UP000316852"/>
    </source>
</evidence>
<dbReference type="InterPro" id="IPR005252">
    <property type="entry name" value="CoaBC"/>
</dbReference>
<dbReference type="GO" id="GO:0015941">
    <property type="term" value="P:pantothenate catabolic process"/>
    <property type="evidence" value="ECO:0007669"/>
    <property type="project" value="InterPro"/>
</dbReference>
<feature type="domain" description="DNA/pantothenate metabolism flavoprotein C-terminal" evidence="6">
    <location>
        <begin position="246"/>
        <end position="454"/>
    </location>
</feature>
<feature type="binding site" evidence="3">
    <location>
        <position position="348"/>
    </location>
    <ligand>
        <name>CTP</name>
        <dbReference type="ChEBI" id="CHEBI:37563"/>
    </ligand>
</feature>
<comment type="cofactor">
    <cofactor evidence="3">
        <name>FMN</name>
        <dbReference type="ChEBI" id="CHEBI:58210"/>
    </cofactor>
    <text evidence="3">Binds 1 FMN per subunit.</text>
</comment>
<feature type="binding site" evidence="3">
    <location>
        <position position="382"/>
    </location>
    <ligand>
        <name>CTP</name>
        <dbReference type="ChEBI" id="CHEBI:37563"/>
    </ligand>
</feature>
<dbReference type="EC" id="6.3.2.5" evidence="3"/>
<evidence type="ECO:0000259" key="6">
    <source>
        <dbReference type="Pfam" id="PF04127"/>
    </source>
</evidence>
<feature type="binding site" evidence="3">
    <location>
        <position position="338"/>
    </location>
    <ligand>
        <name>CTP</name>
        <dbReference type="ChEBI" id="CHEBI:37563"/>
    </ligand>
</feature>
<evidence type="ECO:0000256" key="4">
    <source>
        <dbReference type="SAM" id="MobiDB-lite"/>
    </source>
</evidence>
<dbReference type="GO" id="GO:0004633">
    <property type="term" value="F:phosphopantothenoylcysteine decarboxylase activity"/>
    <property type="evidence" value="ECO:0007669"/>
    <property type="project" value="UniProtKB-UniRule"/>
</dbReference>
<comment type="similarity">
    <text evidence="3">In the C-terminal section; belongs to the PPC synthetase family.</text>
</comment>
<keyword evidence="3" id="KW-0436">Ligase</keyword>
<sequence>MAETRSGLDQARVLLAVTGGIAAYKAPELVRLLVKEGALVSVILTRNARRFVTRDALRAVTRGPVLSNLFEAQALGEGPWFPGSGPSSLGMAHIGMAREADLLLVAPATANLLAKLAHGLADDLLSTALLATRSPVLVAPAMNVAMWEHTAVRENVRLLRERGVAFIDPEEGELADGEWGMGRMASLERIVAAAREALATGRDGLRAAGRRGLPPPVPPLRAAEDKRPEAAPLGPMGLSLVSQPLWGRTVVVTAGGTEEPIDPVRVITNRSSGKMGFALADEARRMGAQVKLIVARTSAPPPAGIPRVEALTGDAMAVAVREAMRDADALIMAAAVSDFTPAKPSTSKLKRRESGMTLELRPTPDILESIRKEFPKKQIVGFALETEEEEQGGMEKLKRKGLDLIAINNPLKPGSAFGSDQNDVTLLDRSGETERLGLRSKLDVARAILHRVARALEAEVVR</sequence>
<comment type="pathway">
    <text evidence="3">Cofactor biosynthesis; coenzyme A biosynthesis; CoA from (R)-pantothenate: step 3/5.</text>
</comment>
<comment type="similarity">
    <text evidence="3">In the N-terminal section; belongs to the HFCD (homo-oligomeric flavin containing Cys decarboxylase) superfamily.</text>
</comment>
<dbReference type="EMBL" id="VBOW01000036">
    <property type="protein sequence ID" value="TMQ58338.1"/>
    <property type="molecule type" value="Genomic_DNA"/>
</dbReference>
<protein>
    <recommendedName>
        <fullName evidence="3">Coenzyme A biosynthesis bifunctional protein CoaBC</fullName>
    </recommendedName>
    <alternativeName>
        <fullName evidence="3">DNA/pantothenate metabolism flavoprotein</fullName>
    </alternativeName>
    <alternativeName>
        <fullName evidence="3">Phosphopantothenoylcysteine synthetase/decarboxylase</fullName>
        <shortName evidence="3">PPCS-PPCDC</shortName>
    </alternativeName>
    <domain>
        <recommendedName>
            <fullName evidence="3">Phosphopantothenoylcysteine decarboxylase</fullName>
            <shortName evidence="3">PPC decarboxylase</shortName>
            <shortName evidence="3">PPC-DC</shortName>
            <ecNumber evidence="3">4.1.1.36</ecNumber>
        </recommendedName>
        <alternativeName>
            <fullName evidence="3">CoaC</fullName>
        </alternativeName>
    </domain>
    <domain>
        <recommendedName>
            <fullName evidence="3">Phosphopantothenate--cysteine ligase</fullName>
            <ecNumber evidence="3">6.3.2.5</ecNumber>
        </recommendedName>
        <alternativeName>
            <fullName evidence="3">CoaB</fullName>
        </alternativeName>
        <alternativeName>
            <fullName evidence="3">Phosphopantothenoylcysteine synthetase</fullName>
            <shortName evidence="3">PPC synthetase</shortName>
            <shortName evidence="3">PPC-S</shortName>
        </alternativeName>
    </domain>
</protein>
<feature type="region of interest" description="Phosphopantothenate--cysteine ligase" evidence="3">
    <location>
        <begin position="250"/>
        <end position="462"/>
    </location>
</feature>
<dbReference type="GO" id="GO:0071513">
    <property type="term" value="C:phosphopantothenoylcysteine decarboxylase complex"/>
    <property type="evidence" value="ECO:0007669"/>
    <property type="project" value="TreeGrafter"/>
</dbReference>
<organism evidence="7 8">
    <name type="scientific">Eiseniibacteriota bacterium</name>
    <dbReference type="NCBI Taxonomy" id="2212470"/>
    <lineage>
        <taxon>Bacteria</taxon>
        <taxon>Candidatus Eiseniibacteriota</taxon>
    </lineage>
</organism>
<dbReference type="PANTHER" id="PTHR14359">
    <property type="entry name" value="HOMO-OLIGOMERIC FLAVIN CONTAINING CYS DECARBOXYLASE FAMILY"/>
    <property type="match status" value="1"/>
</dbReference>
<evidence type="ECO:0000256" key="3">
    <source>
        <dbReference type="HAMAP-Rule" id="MF_02225"/>
    </source>
</evidence>
<dbReference type="GO" id="GO:0046872">
    <property type="term" value="F:metal ion binding"/>
    <property type="evidence" value="ECO:0007669"/>
    <property type="project" value="UniProtKB-KW"/>
</dbReference>
<comment type="function">
    <text evidence="3">Catalyzes two sequential steps in the biosynthesis of coenzyme A. In the first step cysteine is conjugated to 4'-phosphopantothenate to form 4-phosphopantothenoylcysteine. In the second step the latter compound is decarboxylated to form 4'-phosphopantotheine.</text>
</comment>
<dbReference type="InterPro" id="IPR036551">
    <property type="entry name" value="Flavin_trans-like"/>
</dbReference>
<keyword evidence="3" id="KW-0460">Magnesium</keyword>
<proteinExistence type="inferred from homology"/>
<evidence type="ECO:0000313" key="7">
    <source>
        <dbReference type="EMBL" id="TMQ58338.1"/>
    </source>
</evidence>
<accession>A0A538T3X0</accession>
<keyword evidence="3" id="KW-0479">Metal-binding</keyword>
<dbReference type="SUPFAM" id="SSF52507">
    <property type="entry name" value="Homo-oligomeric flavin-containing Cys decarboxylases, HFCD"/>
    <property type="match status" value="1"/>
</dbReference>
<evidence type="ECO:0000256" key="2">
    <source>
        <dbReference type="ARBA" id="ARBA00023239"/>
    </source>
</evidence>
<gene>
    <name evidence="3" type="primary">coaBC</name>
    <name evidence="7" type="ORF">E6K76_08130</name>
</gene>
<keyword evidence="2 3" id="KW-0456">Lyase</keyword>
<dbReference type="HAMAP" id="MF_02225">
    <property type="entry name" value="CoaBC"/>
    <property type="match status" value="1"/>
</dbReference>
<evidence type="ECO:0000259" key="5">
    <source>
        <dbReference type="Pfam" id="PF02441"/>
    </source>
</evidence>
<reference evidence="7 8" key="1">
    <citation type="journal article" date="2019" name="Nat. Microbiol.">
        <title>Mediterranean grassland soil C-N compound turnover is dependent on rainfall and depth, and is mediated by genomically divergent microorganisms.</title>
        <authorList>
            <person name="Diamond S."/>
            <person name="Andeer P.F."/>
            <person name="Li Z."/>
            <person name="Crits-Christoph A."/>
            <person name="Burstein D."/>
            <person name="Anantharaman K."/>
            <person name="Lane K.R."/>
            <person name="Thomas B.C."/>
            <person name="Pan C."/>
            <person name="Northen T.R."/>
            <person name="Banfield J.F."/>
        </authorList>
    </citation>
    <scope>NUCLEOTIDE SEQUENCE [LARGE SCALE GENOMIC DNA]</scope>
    <source>
        <strain evidence="7">WS_6</strain>
    </source>
</reference>
<dbReference type="InterPro" id="IPR007085">
    <property type="entry name" value="DNA/pantothenate-metab_flavo_C"/>
</dbReference>
<comment type="caution">
    <text evidence="3">Lacks conserved residue(s) required for the propagation of feature annotation.</text>
</comment>
<comment type="catalytic activity">
    <reaction evidence="3">
        <text>N-[(R)-4-phosphopantothenoyl]-L-cysteine + H(+) = (R)-4'-phosphopantetheine + CO2</text>
        <dbReference type="Rhea" id="RHEA:16793"/>
        <dbReference type="ChEBI" id="CHEBI:15378"/>
        <dbReference type="ChEBI" id="CHEBI:16526"/>
        <dbReference type="ChEBI" id="CHEBI:59458"/>
        <dbReference type="ChEBI" id="CHEBI:61723"/>
        <dbReference type="EC" id="4.1.1.36"/>
    </reaction>
</comment>
<keyword evidence="3" id="KW-0511">Multifunctional enzyme</keyword>
<feature type="domain" description="Flavoprotein" evidence="5">
    <location>
        <begin position="12"/>
        <end position="196"/>
    </location>
</feature>
<evidence type="ECO:0000256" key="1">
    <source>
        <dbReference type="ARBA" id="ARBA00022793"/>
    </source>
</evidence>
<comment type="caution">
    <text evidence="7">The sequence shown here is derived from an EMBL/GenBank/DDBJ whole genome shotgun (WGS) entry which is preliminary data.</text>
</comment>
<feature type="binding site" evidence="3">
    <location>
        <position position="396"/>
    </location>
    <ligand>
        <name>CTP</name>
        <dbReference type="ChEBI" id="CHEBI:37563"/>
    </ligand>
</feature>
<dbReference type="InterPro" id="IPR003382">
    <property type="entry name" value="Flavoprotein"/>
</dbReference>
<feature type="region of interest" description="Disordered" evidence="4">
    <location>
        <begin position="205"/>
        <end position="231"/>
    </location>
</feature>
<dbReference type="Proteomes" id="UP000316852">
    <property type="component" value="Unassembled WGS sequence"/>
</dbReference>
<comment type="pathway">
    <text evidence="3">Cofactor biosynthesis; coenzyme A biosynthesis; CoA from (R)-pantothenate: step 2/5.</text>
</comment>
<dbReference type="EC" id="4.1.1.36" evidence="3"/>
<dbReference type="Pfam" id="PF04127">
    <property type="entry name" value="DFP"/>
    <property type="match status" value="1"/>
</dbReference>
<comment type="cofactor">
    <cofactor evidence="3">
        <name>Mg(2+)</name>
        <dbReference type="ChEBI" id="CHEBI:18420"/>
    </cofactor>
</comment>
<keyword evidence="3" id="KW-0285">Flavoprotein</keyword>
<dbReference type="GO" id="GO:0010181">
    <property type="term" value="F:FMN binding"/>
    <property type="evidence" value="ECO:0007669"/>
    <property type="project" value="UniProtKB-UniRule"/>
</dbReference>
<dbReference type="Pfam" id="PF02441">
    <property type="entry name" value="Flavoprotein"/>
    <property type="match status" value="1"/>
</dbReference>
<feature type="binding site" evidence="3">
    <location>
        <position position="400"/>
    </location>
    <ligand>
        <name>CTP</name>
        <dbReference type="ChEBI" id="CHEBI:37563"/>
    </ligand>
</feature>
<dbReference type="Gene3D" id="3.40.50.10300">
    <property type="entry name" value="CoaB-like"/>
    <property type="match status" value="1"/>
</dbReference>
<dbReference type="AlphaFoldDB" id="A0A538T3X0"/>
<feature type="region of interest" description="Phosphopantothenoylcysteine decarboxylase" evidence="3">
    <location>
        <begin position="1"/>
        <end position="249"/>
    </location>
</feature>
<dbReference type="GO" id="GO:0004632">
    <property type="term" value="F:phosphopantothenate--cysteine ligase activity"/>
    <property type="evidence" value="ECO:0007669"/>
    <property type="project" value="UniProtKB-UniRule"/>
</dbReference>
<name>A0A538T3X0_UNCEI</name>
<comment type="catalytic activity">
    <reaction evidence="3">
        <text>(R)-4'-phosphopantothenate + L-cysteine + CTP = N-[(R)-4-phosphopantothenoyl]-L-cysteine + CMP + diphosphate + H(+)</text>
        <dbReference type="Rhea" id="RHEA:19397"/>
        <dbReference type="ChEBI" id="CHEBI:10986"/>
        <dbReference type="ChEBI" id="CHEBI:15378"/>
        <dbReference type="ChEBI" id="CHEBI:33019"/>
        <dbReference type="ChEBI" id="CHEBI:35235"/>
        <dbReference type="ChEBI" id="CHEBI:37563"/>
        <dbReference type="ChEBI" id="CHEBI:59458"/>
        <dbReference type="ChEBI" id="CHEBI:60377"/>
        <dbReference type="EC" id="6.3.2.5"/>
    </reaction>
</comment>
<dbReference type="UniPathway" id="UPA00241">
    <property type="reaction ID" value="UER00353"/>
</dbReference>
<keyword evidence="3" id="KW-0288">FMN</keyword>
<feature type="binding site" evidence="3">
    <location>
        <begin position="364"/>
        <end position="367"/>
    </location>
    <ligand>
        <name>CTP</name>
        <dbReference type="ChEBI" id="CHEBI:37563"/>
    </ligand>
</feature>
<dbReference type="GO" id="GO:0015937">
    <property type="term" value="P:coenzyme A biosynthetic process"/>
    <property type="evidence" value="ECO:0007669"/>
    <property type="project" value="UniProtKB-UniRule"/>
</dbReference>
<keyword evidence="1 3" id="KW-0210">Decarboxylase</keyword>
<dbReference type="Gene3D" id="3.40.50.1950">
    <property type="entry name" value="Flavin prenyltransferase-like"/>
    <property type="match status" value="1"/>
</dbReference>
<dbReference type="InterPro" id="IPR035929">
    <property type="entry name" value="CoaB-like_sf"/>
</dbReference>